<gene>
    <name evidence="3" type="ordered locus">Tresu_0856</name>
</gene>
<dbReference type="Pfam" id="PF14734">
    <property type="entry name" value="DUF4469"/>
    <property type="match status" value="1"/>
</dbReference>
<organism evidence="3 4">
    <name type="scientific">Treponema succinifaciens (strain ATCC 33096 / DSM 2489 / 6091)</name>
    <dbReference type="NCBI Taxonomy" id="869209"/>
    <lineage>
        <taxon>Bacteria</taxon>
        <taxon>Pseudomonadati</taxon>
        <taxon>Spirochaetota</taxon>
        <taxon>Spirochaetia</taxon>
        <taxon>Spirochaetales</taxon>
        <taxon>Treponemataceae</taxon>
        <taxon>Treponema</taxon>
    </lineage>
</organism>
<sequence length="233" mass="26053">MLKISLRENKTANAKSPYHFYSENSGVLTFDELIDEMAKNNTTITKADIAGAMNVYKEVVIRYVQLGYKVYCPFGQVYICAKGTANDKLASFEPHLSGNDHDLNLKLTVDSSVAKTVLANTKTERVSGRYKMIPSIEEIQNVNGIALKEAKPGNVIRIIGEYLKLDENDSEQGIFLTKGDVSIRLENYIWNKNKRIDAMLPADIESGSYKVSIRAKPNTILYNGSFIKEITIS</sequence>
<dbReference type="AlphaFoldDB" id="F2NY32"/>
<dbReference type="GeneID" id="302998031"/>
<proteinExistence type="predicted"/>
<dbReference type="Proteomes" id="UP000006852">
    <property type="component" value="Chromosome"/>
</dbReference>
<evidence type="ECO:0000313" key="4">
    <source>
        <dbReference type="Proteomes" id="UP000006852"/>
    </source>
</evidence>
<dbReference type="KEGG" id="tsu:Tresu_0856"/>
<dbReference type="EMBL" id="CP002631">
    <property type="protein sequence ID" value="AEB13783.1"/>
    <property type="molecule type" value="Genomic_DNA"/>
</dbReference>
<dbReference type="CDD" id="cd12843">
    <property type="entry name" value="Bvu_2165_C_like"/>
    <property type="match status" value="1"/>
</dbReference>
<reference evidence="3 4" key="1">
    <citation type="journal article" date="2011" name="Stand. Genomic Sci.">
        <title>Complete genome sequence of Treponema succinifaciens type strain (6091).</title>
        <authorList>
            <person name="Han C."/>
            <person name="Gronow S."/>
            <person name="Teshima H."/>
            <person name="Lapidus A."/>
            <person name="Nolan M."/>
            <person name="Lucas S."/>
            <person name="Hammon N."/>
            <person name="Deshpande S."/>
            <person name="Cheng J.F."/>
            <person name="Zeytun A."/>
            <person name="Tapia R."/>
            <person name="Goodwin L."/>
            <person name="Pitluck S."/>
            <person name="Liolios K."/>
            <person name="Pagani I."/>
            <person name="Ivanova N."/>
            <person name="Mavromatis K."/>
            <person name="Mikhailova N."/>
            <person name="Huntemann M."/>
            <person name="Pati A."/>
            <person name="Chen A."/>
            <person name="Palaniappan K."/>
            <person name="Land M."/>
            <person name="Hauser L."/>
            <person name="Brambilla E.M."/>
            <person name="Rohde M."/>
            <person name="Goker M."/>
            <person name="Woyke T."/>
            <person name="Bristow J."/>
            <person name="Eisen J.A."/>
            <person name="Markowitz V."/>
            <person name="Hugenholtz P."/>
            <person name="Kyrpides N.C."/>
            <person name="Klenk H.P."/>
            <person name="Detter J.C."/>
        </authorList>
    </citation>
    <scope>NUCLEOTIDE SEQUENCE [LARGE SCALE GENOMIC DNA]</scope>
    <source>
        <strain evidence="4">ATCC 33096 / DSM 2489 / 6091</strain>
    </source>
</reference>
<dbReference type="RefSeq" id="WP_013701076.1">
    <property type="nucleotide sequence ID" value="NC_015385.1"/>
</dbReference>
<keyword evidence="4" id="KW-1185">Reference proteome</keyword>
<dbReference type="Gene3D" id="2.70.50.70">
    <property type="match status" value="1"/>
</dbReference>
<accession>F2NY32</accession>
<reference evidence="4" key="2">
    <citation type="submission" date="2011-04" db="EMBL/GenBank/DDBJ databases">
        <title>The complete genome of chromosome of Treponema succinifaciens DSM 2489.</title>
        <authorList>
            <person name="Lucas S."/>
            <person name="Copeland A."/>
            <person name="Lapidus A."/>
            <person name="Bruce D."/>
            <person name="Goodwin L."/>
            <person name="Pitluck S."/>
            <person name="Peters L."/>
            <person name="Kyrpides N."/>
            <person name="Mavromatis K."/>
            <person name="Ivanova N."/>
            <person name="Ovchinnikova G."/>
            <person name="Teshima H."/>
            <person name="Detter J.C."/>
            <person name="Tapia R."/>
            <person name="Han C."/>
            <person name="Land M."/>
            <person name="Hauser L."/>
            <person name="Markowitz V."/>
            <person name="Cheng J.-F."/>
            <person name="Hugenholtz P."/>
            <person name="Woyke T."/>
            <person name="Wu D."/>
            <person name="Gronow S."/>
            <person name="Wellnitz S."/>
            <person name="Brambilla E."/>
            <person name="Klenk H.-P."/>
            <person name="Eisen J.A."/>
        </authorList>
    </citation>
    <scope>NUCLEOTIDE SEQUENCE [LARGE SCALE GENOMIC DNA]</scope>
    <source>
        <strain evidence="4">ATCC 33096 / DSM 2489 / 6091</strain>
    </source>
</reference>
<evidence type="ECO:0000259" key="1">
    <source>
        <dbReference type="Pfam" id="PF14734"/>
    </source>
</evidence>
<feature type="domain" description="DUF4469" evidence="1">
    <location>
        <begin position="149"/>
        <end position="216"/>
    </location>
</feature>
<evidence type="ECO:0000259" key="2">
    <source>
        <dbReference type="Pfam" id="PF14848"/>
    </source>
</evidence>
<dbReference type="InterPro" id="IPR049893">
    <property type="entry name" value="Bvu_2165-like_IHF-HU-DNA_bdg"/>
</dbReference>
<feature type="domain" description="Bvu-2165-like IHF-HU-like DNA-binding" evidence="2">
    <location>
        <begin position="1"/>
        <end position="125"/>
    </location>
</feature>
<evidence type="ECO:0000313" key="3">
    <source>
        <dbReference type="EMBL" id="AEB13783.1"/>
    </source>
</evidence>
<protein>
    <submittedName>
        <fullName evidence="3">Uncharacterized protein</fullName>
    </submittedName>
</protein>
<name>F2NY32_TRES6</name>
<dbReference type="eggNOG" id="ENOG503295Z">
    <property type="taxonomic scope" value="Bacteria"/>
</dbReference>
<dbReference type="Pfam" id="PF14848">
    <property type="entry name" value="HU-DNA_bdg"/>
    <property type="match status" value="1"/>
</dbReference>
<dbReference type="STRING" id="869209.Tresu_0856"/>
<dbReference type="HOGENOM" id="CLU_1165401_0_0_12"/>
<dbReference type="InterPro" id="IPR027824">
    <property type="entry name" value="DUF4469"/>
</dbReference>